<keyword evidence="3" id="KW-1185">Reference proteome</keyword>
<dbReference type="EMBL" id="RBIL01000001">
    <property type="protein sequence ID" value="RKQ90900.1"/>
    <property type="molecule type" value="Genomic_DNA"/>
</dbReference>
<evidence type="ECO:0000313" key="3">
    <source>
        <dbReference type="Proteomes" id="UP000278962"/>
    </source>
</evidence>
<organism evidence="2 3">
    <name type="scientific">Solirubrobacter pauli</name>
    <dbReference type="NCBI Taxonomy" id="166793"/>
    <lineage>
        <taxon>Bacteria</taxon>
        <taxon>Bacillati</taxon>
        <taxon>Actinomycetota</taxon>
        <taxon>Thermoleophilia</taxon>
        <taxon>Solirubrobacterales</taxon>
        <taxon>Solirubrobacteraceae</taxon>
        <taxon>Solirubrobacter</taxon>
    </lineage>
</organism>
<feature type="region of interest" description="Disordered" evidence="1">
    <location>
        <begin position="143"/>
        <end position="170"/>
    </location>
</feature>
<evidence type="ECO:0000313" key="2">
    <source>
        <dbReference type="EMBL" id="RKQ90900.1"/>
    </source>
</evidence>
<comment type="caution">
    <text evidence="2">The sequence shown here is derived from an EMBL/GenBank/DDBJ whole genome shotgun (WGS) entry which is preliminary data.</text>
</comment>
<accession>A0A660LAG4</accession>
<evidence type="ECO:0000256" key="1">
    <source>
        <dbReference type="SAM" id="MobiDB-lite"/>
    </source>
</evidence>
<sequence>MTSDPPCCRATIRDGVITLNPWTPRLHGPGLARAGVSTVDAALADLRIDDRELIVAPVPHLPWDPAAEHALLEWAQALGYHRVWLPGRVVTLELLPVPLGGASVDCPTCGAHWQDGGVDFWAQVLDRGVFFGRCLACGGSLPEWTPTPSPEADTGAPTMRSPPARSNTRA</sequence>
<dbReference type="AlphaFoldDB" id="A0A660LAG4"/>
<gene>
    <name evidence="2" type="ORF">C8N24_0715</name>
</gene>
<protein>
    <submittedName>
        <fullName evidence="2">Uncharacterized protein</fullName>
    </submittedName>
</protein>
<dbReference type="RefSeq" id="WP_121248059.1">
    <property type="nucleotide sequence ID" value="NZ_RBIL01000001.1"/>
</dbReference>
<dbReference type="OrthoDB" id="5244628at2"/>
<dbReference type="Proteomes" id="UP000278962">
    <property type="component" value="Unassembled WGS sequence"/>
</dbReference>
<proteinExistence type="predicted"/>
<name>A0A660LAG4_9ACTN</name>
<reference evidence="2 3" key="1">
    <citation type="submission" date="2018-10" db="EMBL/GenBank/DDBJ databases">
        <title>Genomic Encyclopedia of Archaeal and Bacterial Type Strains, Phase II (KMG-II): from individual species to whole genera.</title>
        <authorList>
            <person name="Goeker M."/>
        </authorList>
    </citation>
    <scope>NUCLEOTIDE SEQUENCE [LARGE SCALE GENOMIC DNA]</scope>
    <source>
        <strain evidence="2 3">DSM 14954</strain>
    </source>
</reference>